<dbReference type="STRING" id="656914.SAMN00017405_1587"/>
<evidence type="ECO:0000256" key="1">
    <source>
        <dbReference type="ARBA" id="ARBA00018672"/>
    </source>
</evidence>
<keyword evidence="4" id="KW-0804">Transcription</keyword>
<protein>
    <recommendedName>
        <fullName evidence="1">Stage 0 sporulation protein A homolog</fullName>
    </recommendedName>
</protein>
<dbReference type="GO" id="GO:0006355">
    <property type="term" value="P:regulation of DNA-templated transcription"/>
    <property type="evidence" value="ECO:0007669"/>
    <property type="project" value="InterPro"/>
</dbReference>
<dbReference type="OrthoDB" id="9779069at2"/>
<dbReference type="RefSeq" id="WP_084052411.1">
    <property type="nucleotide sequence ID" value="NZ_FWWT01000012.1"/>
</dbReference>
<dbReference type="Gene3D" id="3.40.50.2300">
    <property type="match status" value="1"/>
</dbReference>
<dbReference type="EMBL" id="FWWT01000012">
    <property type="protein sequence ID" value="SMB85013.1"/>
    <property type="molecule type" value="Genomic_DNA"/>
</dbReference>
<evidence type="ECO:0000256" key="5">
    <source>
        <dbReference type="ARBA" id="ARBA00024867"/>
    </source>
</evidence>
<evidence type="ECO:0000256" key="3">
    <source>
        <dbReference type="ARBA" id="ARBA00023125"/>
    </source>
</evidence>
<evidence type="ECO:0000256" key="6">
    <source>
        <dbReference type="PROSITE-ProRule" id="PRU00169"/>
    </source>
</evidence>
<dbReference type="SUPFAM" id="SSF46894">
    <property type="entry name" value="C-terminal effector domain of the bipartite response regulators"/>
    <property type="match status" value="1"/>
</dbReference>
<dbReference type="GO" id="GO:0003677">
    <property type="term" value="F:DNA binding"/>
    <property type="evidence" value="ECO:0007669"/>
    <property type="project" value="UniProtKB-KW"/>
</dbReference>
<dbReference type="GO" id="GO:0000160">
    <property type="term" value="P:phosphorelay signal transduction system"/>
    <property type="evidence" value="ECO:0007669"/>
    <property type="project" value="InterPro"/>
</dbReference>
<dbReference type="Proteomes" id="UP000192731">
    <property type="component" value="Unassembled WGS sequence"/>
</dbReference>
<evidence type="ECO:0000313" key="10">
    <source>
        <dbReference type="Proteomes" id="UP000192731"/>
    </source>
</evidence>
<keyword evidence="2" id="KW-0805">Transcription regulation</keyword>
<gene>
    <name evidence="9" type="ORF">SAMN00017405_1587</name>
</gene>
<dbReference type="PROSITE" id="PS50110">
    <property type="entry name" value="RESPONSE_REGULATORY"/>
    <property type="match status" value="1"/>
</dbReference>
<accession>A0A1W1UVA4</accession>
<dbReference type="PROSITE" id="PS50043">
    <property type="entry name" value="HTH_LUXR_2"/>
    <property type="match status" value="1"/>
</dbReference>
<comment type="function">
    <text evidence="5">May play the central regulatory role in sporulation. It may be an element of the effector pathway responsible for the activation of sporulation genes in response to nutritional stress. Spo0A may act in concert with spo0H (a sigma factor) to control the expression of some genes that are critical to the sporulation process.</text>
</comment>
<dbReference type="SUPFAM" id="SSF52172">
    <property type="entry name" value="CheY-like"/>
    <property type="match status" value="1"/>
</dbReference>
<evidence type="ECO:0000259" key="8">
    <source>
        <dbReference type="PROSITE" id="PS50110"/>
    </source>
</evidence>
<dbReference type="Pfam" id="PF00072">
    <property type="entry name" value="Response_reg"/>
    <property type="match status" value="1"/>
</dbReference>
<dbReference type="CDD" id="cd06170">
    <property type="entry name" value="LuxR_C_like"/>
    <property type="match status" value="1"/>
</dbReference>
<sequence length="220" mass="25457">MVEVKTLLIYNHDLFRQKLKKVLTTIKGFQIIDEIRLDLDKLENSNSLRPDVIFLDIEDIEVDEIKIIQRIKGLFPESKLVVLNDYKNENNLIEYITCGVHGLLNKDIEVTELILETKEILNGEVALDKSIGKQIFKELLEIHTIEPNYKTHNITEREYEIIRLVAEGVTNKEIANSLYISENTVKNHLCNIMEKLDVDNRVKIASFAWTKGLINLTPTQ</sequence>
<dbReference type="SMART" id="SM00421">
    <property type="entry name" value="HTH_LUXR"/>
    <property type="match status" value="1"/>
</dbReference>
<dbReference type="PROSITE" id="PS00622">
    <property type="entry name" value="HTH_LUXR_1"/>
    <property type="match status" value="1"/>
</dbReference>
<name>A0A1W1UVA4_DESTI</name>
<dbReference type="PANTHER" id="PTHR43214:SF42">
    <property type="entry name" value="TRANSCRIPTIONAL REGULATORY PROTEIN DESR"/>
    <property type="match status" value="1"/>
</dbReference>
<organism evidence="9 10">
    <name type="scientific">Desulfonispora thiosulfatigenes DSM 11270</name>
    <dbReference type="NCBI Taxonomy" id="656914"/>
    <lineage>
        <taxon>Bacteria</taxon>
        <taxon>Bacillati</taxon>
        <taxon>Bacillota</taxon>
        <taxon>Clostridia</taxon>
        <taxon>Eubacteriales</taxon>
        <taxon>Peptococcaceae</taxon>
        <taxon>Desulfonispora</taxon>
    </lineage>
</organism>
<evidence type="ECO:0000256" key="4">
    <source>
        <dbReference type="ARBA" id="ARBA00023163"/>
    </source>
</evidence>
<dbReference type="InterPro" id="IPR001789">
    <property type="entry name" value="Sig_transdc_resp-reg_receiver"/>
</dbReference>
<feature type="domain" description="HTH luxR-type" evidence="7">
    <location>
        <begin position="147"/>
        <end position="212"/>
    </location>
</feature>
<evidence type="ECO:0000259" key="7">
    <source>
        <dbReference type="PROSITE" id="PS50043"/>
    </source>
</evidence>
<keyword evidence="6" id="KW-0597">Phosphoprotein</keyword>
<dbReference type="InterPro" id="IPR011006">
    <property type="entry name" value="CheY-like_superfamily"/>
</dbReference>
<keyword evidence="10" id="KW-1185">Reference proteome</keyword>
<feature type="domain" description="Response regulatory" evidence="8">
    <location>
        <begin position="5"/>
        <end position="121"/>
    </location>
</feature>
<dbReference type="AlphaFoldDB" id="A0A1W1UVA4"/>
<dbReference type="Pfam" id="PF00196">
    <property type="entry name" value="GerE"/>
    <property type="match status" value="1"/>
</dbReference>
<dbReference type="InterPro" id="IPR039420">
    <property type="entry name" value="WalR-like"/>
</dbReference>
<evidence type="ECO:0000256" key="2">
    <source>
        <dbReference type="ARBA" id="ARBA00023015"/>
    </source>
</evidence>
<evidence type="ECO:0000313" key="9">
    <source>
        <dbReference type="EMBL" id="SMB85013.1"/>
    </source>
</evidence>
<dbReference type="PRINTS" id="PR00038">
    <property type="entry name" value="HTHLUXR"/>
</dbReference>
<reference evidence="9 10" key="1">
    <citation type="submission" date="2017-04" db="EMBL/GenBank/DDBJ databases">
        <authorList>
            <person name="Afonso C.L."/>
            <person name="Miller P.J."/>
            <person name="Scott M.A."/>
            <person name="Spackman E."/>
            <person name="Goraichik I."/>
            <person name="Dimitrov K.M."/>
            <person name="Suarez D.L."/>
            <person name="Swayne D.E."/>
        </authorList>
    </citation>
    <scope>NUCLEOTIDE SEQUENCE [LARGE SCALE GENOMIC DNA]</scope>
    <source>
        <strain evidence="9 10">DSM 11270</strain>
    </source>
</reference>
<dbReference type="PANTHER" id="PTHR43214">
    <property type="entry name" value="TWO-COMPONENT RESPONSE REGULATOR"/>
    <property type="match status" value="1"/>
</dbReference>
<keyword evidence="3" id="KW-0238">DNA-binding</keyword>
<dbReference type="InterPro" id="IPR016032">
    <property type="entry name" value="Sig_transdc_resp-reg_C-effctor"/>
</dbReference>
<proteinExistence type="predicted"/>
<feature type="modified residue" description="4-aspartylphosphate" evidence="6">
    <location>
        <position position="56"/>
    </location>
</feature>
<dbReference type="InterPro" id="IPR000792">
    <property type="entry name" value="Tscrpt_reg_LuxR_C"/>
</dbReference>